<dbReference type="InterPro" id="IPR029016">
    <property type="entry name" value="GAF-like_dom_sf"/>
</dbReference>
<comment type="caution">
    <text evidence="6">The sequence shown here is derived from an EMBL/GenBank/DDBJ whole genome shotgun (WGS) entry which is preliminary data.</text>
</comment>
<organism evidence="6 7">
    <name type="scientific">Lichenibacterium ramalinae</name>
    <dbReference type="NCBI Taxonomy" id="2316527"/>
    <lineage>
        <taxon>Bacteria</taxon>
        <taxon>Pseudomonadati</taxon>
        <taxon>Pseudomonadota</taxon>
        <taxon>Alphaproteobacteria</taxon>
        <taxon>Hyphomicrobiales</taxon>
        <taxon>Lichenihabitantaceae</taxon>
        <taxon>Lichenibacterium</taxon>
    </lineage>
</organism>
<accession>A0A4Q2RAZ3</accession>
<evidence type="ECO:0000313" key="6">
    <source>
        <dbReference type="EMBL" id="RYB03970.1"/>
    </source>
</evidence>
<dbReference type="Gene3D" id="3.30.450.40">
    <property type="match status" value="1"/>
</dbReference>
<dbReference type="GO" id="GO:0045892">
    <property type="term" value="P:negative regulation of DNA-templated transcription"/>
    <property type="evidence" value="ECO:0007669"/>
    <property type="project" value="TreeGrafter"/>
</dbReference>
<keyword evidence="1" id="KW-0805">Transcription regulation</keyword>
<dbReference type="GO" id="GO:0003700">
    <property type="term" value="F:DNA-binding transcription factor activity"/>
    <property type="evidence" value="ECO:0007669"/>
    <property type="project" value="TreeGrafter"/>
</dbReference>
<dbReference type="PANTHER" id="PTHR30136:SF35">
    <property type="entry name" value="HTH-TYPE TRANSCRIPTIONAL REGULATOR RV1719"/>
    <property type="match status" value="1"/>
</dbReference>
<dbReference type="Pfam" id="PF09339">
    <property type="entry name" value="HTH_IclR"/>
    <property type="match status" value="1"/>
</dbReference>
<reference evidence="6 7" key="1">
    <citation type="submission" date="2018-09" db="EMBL/GenBank/DDBJ databases">
        <authorList>
            <person name="Grouzdev D.S."/>
            <person name="Krutkina M.S."/>
        </authorList>
    </citation>
    <scope>NUCLEOTIDE SEQUENCE [LARGE SCALE GENOMIC DNA]</scope>
    <source>
        <strain evidence="6 7">RmlP001</strain>
    </source>
</reference>
<dbReference type="PANTHER" id="PTHR30136">
    <property type="entry name" value="HELIX-TURN-HELIX TRANSCRIPTIONAL REGULATOR, ICLR FAMILY"/>
    <property type="match status" value="1"/>
</dbReference>
<evidence type="ECO:0000259" key="4">
    <source>
        <dbReference type="PROSITE" id="PS51077"/>
    </source>
</evidence>
<feature type="domain" description="HTH iclR-type" evidence="4">
    <location>
        <begin position="18"/>
        <end position="80"/>
    </location>
</feature>
<protein>
    <submittedName>
        <fullName evidence="6">IclR family transcriptional regulator</fullName>
    </submittedName>
</protein>
<dbReference type="PROSITE" id="PS51077">
    <property type="entry name" value="HTH_ICLR"/>
    <property type="match status" value="1"/>
</dbReference>
<dbReference type="SUPFAM" id="SSF55781">
    <property type="entry name" value="GAF domain-like"/>
    <property type="match status" value="1"/>
</dbReference>
<gene>
    <name evidence="6" type="ORF">D3272_15380</name>
</gene>
<dbReference type="Pfam" id="PF01614">
    <property type="entry name" value="IclR_C"/>
    <property type="match status" value="1"/>
</dbReference>
<dbReference type="SMART" id="SM00346">
    <property type="entry name" value="HTH_ICLR"/>
    <property type="match status" value="1"/>
</dbReference>
<evidence type="ECO:0000256" key="2">
    <source>
        <dbReference type="ARBA" id="ARBA00023125"/>
    </source>
</evidence>
<dbReference type="GO" id="GO:0003677">
    <property type="term" value="F:DNA binding"/>
    <property type="evidence" value="ECO:0007669"/>
    <property type="project" value="UniProtKB-KW"/>
</dbReference>
<dbReference type="AlphaFoldDB" id="A0A4Q2RAZ3"/>
<dbReference type="EMBL" id="QYBC01000012">
    <property type="protein sequence ID" value="RYB03970.1"/>
    <property type="molecule type" value="Genomic_DNA"/>
</dbReference>
<dbReference type="InterPro" id="IPR005471">
    <property type="entry name" value="Tscrpt_reg_IclR_N"/>
</dbReference>
<dbReference type="InterPro" id="IPR014757">
    <property type="entry name" value="Tscrpt_reg_IclR_C"/>
</dbReference>
<dbReference type="InterPro" id="IPR036388">
    <property type="entry name" value="WH-like_DNA-bd_sf"/>
</dbReference>
<evidence type="ECO:0000256" key="1">
    <source>
        <dbReference type="ARBA" id="ARBA00023015"/>
    </source>
</evidence>
<dbReference type="InterPro" id="IPR050707">
    <property type="entry name" value="HTH_MetabolicPath_Reg"/>
</dbReference>
<proteinExistence type="predicted"/>
<evidence type="ECO:0000256" key="3">
    <source>
        <dbReference type="ARBA" id="ARBA00023163"/>
    </source>
</evidence>
<name>A0A4Q2RAZ3_9HYPH</name>
<keyword evidence="2" id="KW-0238">DNA-binding</keyword>
<evidence type="ECO:0000259" key="5">
    <source>
        <dbReference type="PROSITE" id="PS51078"/>
    </source>
</evidence>
<reference evidence="6 7" key="2">
    <citation type="submission" date="2019-02" db="EMBL/GenBank/DDBJ databases">
        <title>'Lichenibacterium ramalinii' gen. nov. sp. nov., 'Lichenibacterium minor' gen. nov. sp. nov.</title>
        <authorList>
            <person name="Pankratov T."/>
        </authorList>
    </citation>
    <scope>NUCLEOTIDE SEQUENCE [LARGE SCALE GENOMIC DNA]</scope>
    <source>
        <strain evidence="6 7">RmlP001</strain>
    </source>
</reference>
<dbReference type="SUPFAM" id="SSF46785">
    <property type="entry name" value="Winged helix' DNA-binding domain"/>
    <property type="match status" value="1"/>
</dbReference>
<dbReference type="PROSITE" id="PS51078">
    <property type="entry name" value="ICLR_ED"/>
    <property type="match status" value="1"/>
</dbReference>
<feature type="domain" description="IclR-ED" evidence="5">
    <location>
        <begin position="81"/>
        <end position="260"/>
    </location>
</feature>
<dbReference type="OrthoDB" id="9790046at2"/>
<dbReference type="Gene3D" id="1.10.10.10">
    <property type="entry name" value="Winged helix-like DNA-binding domain superfamily/Winged helix DNA-binding domain"/>
    <property type="match status" value="1"/>
</dbReference>
<keyword evidence="3" id="KW-0804">Transcription</keyword>
<evidence type="ECO:0000313" key="7">
    <source>
        <dbReference type="Proteomes" id="UP000289411"/>
    </source>
</evidence>
<dbReference type="Proteomes" id="UP000289411">
    <property type="component" value="Unassembled WGS sequence"/>
</dbReference>
<keyword evidence="7" id="KW-1185">Reference proteome</keyword>
<sequence length="260" mass="28013">MLSKAVTKAEAPPASERQSGVDRVVDIFEELLRSRAPVRVGELARRLGAPRSTLYNLVNRLVAADLLETTDEDGAVFFGRAIQLYGAAYAQTNPLQRRAGEALDRLAAETDATAQLCALRGNKYVVLDSRNGRGLFRITADVGVPVPLPWTASGRLLLGHLSPGDITALIPPEDYRLPDGRTLAPESFLADVARAREDGHCVTLGLSDRFTCCLAAPVRDARGRTAATLCFVVPVDRDEGERRGLLDRLRAAADALSDPA</sequence>
<dbReference type="InterPro" id="IPR036390">
    <property type="entry name" value="WH_DNA-bd_sf"/>
</dbReference>